<accession>A0A2S8GIN6</accession>
<organism evidence="2 3">
    <name type="scientific">Blastopirellula marina</name>
    <dbReference type="NCBI Taxonomy" id="124"/>
    <lineage>
        <taxon>Bacteria</taxon>
        <taxon>Pseudomonadati</taxon>
        <taxon>Planctomycetota</taxon>
        <taxon>Planctomycetia</taxon>
        <taxon>Pirellulales</taxon>
        <taxon>Pirellulaceae</taxon>
        <taxon>Blastopirellula</taxon>
    </lineage>
</organism>
<dbReference type="AlphaFoldDB" id="A0A2S8GIN6"/>
<dbReference type="Proteomes" id="UP000237819">
    <property type="component" value="Unassembled WGS sequence"/>
</dbReference>
<dbReference type="OrthoDB" id="9804833at2"/>
<evidence type="ECO:0000313" key="2">
    <source>
        <dbReference type="EMBL" id="PQO44210.1"/>
    </source>
</evidence>
<sequence length="307" mass="34745">MATSNANTLTKSRDLTITFDEAFRLATPIYPMISHMVESDGADEKIGWLGSMPGVREWLGDRQFNTLRAADFTLVNKLWESSVMINRQDFNDDRKNVYNPVLQELAKTAALHPDQLMLDLLPAGENTLCWDGQNYFDTDHVWGDSGSQSNDLTYDASNTAAITESEFKAAFRQAVNAILTFKRDNGEYFYQGALEKLSDLTLLVPVALRGVAHDTLESTLIGGGDSNVIIDRPKIITSNRLTNNTKFYTLFTGARYFRPFVFQARQPLVRELRGLDSIKTKELEFMTEARYNVGYLAWWNCVLTTFT</sequence>
<dbReference type="RefSeq" id="WP_105337179.1">
    <property type="nucleotide sequence ID" value="NZ_PUHZ01000020.1"/>
</dbReference>
<reference evidence="2 3" key="1">
    <citation type="submission" date="2018-02" db="EMBL/GenBank/DDBJ databases">
        <title>Comparative genomes isolates from brazilian mangrove.</title>
        <authorList>
            <person name="Araujo J.E."/>
            <person name="Taketani R.G."/>
            <person name="Silva M.C.P."/>
            <person name="Loureco M.V."/>
            <person name="Andreote F.D."/>
        </authorList>
    </citation>
    <scope>NUCLEOTIDE SEQUENCE [LARGE SCALE GENOMIC DNA]</scope>
    <source>
        <strain evidence="2 3">Nap-Phe MGV</strain>
    </source>
</reference>
<evidence type="ECO:0000313" key="3">
    <source>
        <dbReference type="Proteomes" id="UP000237819"/>
    </source>
</evidence>
<protein>
    <recommendedName>
        <fullName evidence="1">Bacteriophage Mu GpT domain-containing protein</fullName>
    </recommendedName>
</protein>
<comment type="caution">
    <text evidence="2">The sequence shown here is derived from an EMBL/GenBank/DDBJ whole genome shotgun (WGS) entry which is preliminary data.</text>
</comment>
<dbReference type="InterPro" id="IPR018774">
    <property type="entry name" value="Phage_Mu_GpT"/>
</dbReference>
<dbReference type="Pfam" id="PF10124">
    <property type="entry name" value="Mu-like_gpT"/>
    <property type="match status" value="1"/>
</dbReference>
<feature type="domain" description="Bacteriophage Mu GpT" evidence="1">
    <location>
        <begin position="16"/>
        <end position="152"/>
    </location>
</feature>
<proteinExistence type="predicted"/>
<name>A0A2S8GIN6_9BACT</name>
<evidence type="ECO:0000259" key="1">
    <source>
        <dbReference type="Pfam" id="PF10124"/>
    </source>
</evidence>
<gene>
    <name evidence="2" type="ORF">C5Y93_19755</name>
</gene>
<dbReference type="EMBL" id="PUHZ01000020">
    <property type="protein sequence ID" value="PQO44210.1"/>
    <property type="molecule type" value="Genomic_DNA"/>
</dbReference>